<evidence type="ECO:0000256" key="5">
    <source>
        <dbReference type="SAM" id="MobiDB-lite"/>
    </source>
</evidence>
<comment type="caution">
    <text evidence="7">The sequence shown here is derived from an EMBL/GenBank/DDBJ whole genome shotgun (WGS) entry which is preliminary data.</text>
</comment>
<feature type="compositionally biased region" description="Polar residues" evidence="5">
    <location>
        <begin position="253"/>
        <end position="273"/>
    </location>
</feature>
<dbReference type="EMBL" id="NAJL01000007">
    <property type="protein sequence ID" value="TKA31732.1"/>
    <property type="molecule type" value="Genomic_DNA"/>
</dbReference>
<reference evidence="7 8" key="1">
    <citation type="submission" date="2017-03" db="EMBL/GenBank/DDBJ databases">
        <title>Genomes of endolithic fungi from Antarctica.</title>
        <authorList>
            <person name="Coleine C."/>
            <person name="Masonjones S."/>
            <person name="Stajich J.E."/>
        </authorList>
    </citation>
    <scope>NUCLEOTIDE SEQUENCE [LARGE SCALE GENOMIC DNA]</scope>
    <source>
        <strain evidence="7 8">CCFEE 6315</strain>
    </source>
</reference>
<dbReference type="Pfam" id="PF06839">
    <property type="entry name" value="Zn_ribbon_GRF"/>
    <property type="match status" value="1"/>
</dbReference>
<keyword evidence="1" id="KW-0479">Metal-binding</keyword>
<proteinExistence type="predicted"/>
<dbReference type="OrthoDB" id="430051at2759"/>
<keyword evidence="3" id="KW-0862">Zinc</keyword>
<organism evidence="7 8">
    <name type="scientific">Salinomyces thailandicus</name>
    <dbReference type="NCBI Taxonomy" id="706561"/>
    <lineage>
        <taxon>Eukaryota</taxon>
        <taxon>Fungi</taxon>
        <taxon>Dikarya</taxon>
        <taxon>Ascomycota</taxon>
        <taxon>Pezizomycotina</taxon>
        <taxon>Dothideomycetes</taxon>
        <taxon>Dothideomycetidae</taxon>
        <taxon>Mycosphaerellales</taxon>
        <taxon>Teratosphaeriaceae</taxon>
        <taxon>Salinomyces</taxon>
    </lineage>
</organism>
<dbReference type="Proteomes" id="UP000308549">
    <property type="component" value="Unassembled WGS sequence"/>
</dbReference>
<evidence type="ECO:0000256" key="1">
    <source>
        <dbReference type="ARBA" id="ARBA00022723"/>
    </source>
</evidence>
<name>A0A4U0UAK7_9PEZI</name>
<feature type="compositionally biased region" description="Low complexity" evidence="5">
    <location>
        <begin position="289"/>
        <end position="301"/>
    </location>
</feature>
<keyword evidence="2 4" id="KW-0863">Zinc-finger</keyword>
<sequence length="413" mass="44546">MFRGRGRGRGRGGGGGSSSSRGGRGGASSVTRLPKGLFADGIWQCNCTPRLPAEHFKVKKEGNNKGRWFYTCQHPQPKRCDFFLWDEDAKPREEAAVLSGKRTEPCGSNETGGTGAQEGWSAGRGENQGQLRPTQEGMGMFKGVGRQSETRDPDETDSDRTASPPPPYSSPAIASAHAGTKRNARTALMDDEDEDAFAWPLSGQEERDLVRAADAATPKPETPHKVQKTGVYATPGTTGRRKLPWEMPAQPATPASESTTTNPVSGYFQTPSKRPTAVSPITEEDHLQTPTAAPAPATARTPSPPSRHRNALSNPADSASSLTSEALSSLSSVRLPPDILSDLRSVLSKHDLKTQGITRGRDISRLALKAKEAKIAELQMKIESLQADMELDRGVMRQLRWQAENGRREEAGG</sequence>
<protein>
    <recommendedName>
        <fullName evidence="6">GRF-type domain-containing protein</fullName>
    </recommendedName>
</protein>
<evidence type="ECO:0000259" key="6">
    <source>
        <dbReference type="PROSITE" id="PS51999"/>
    </source>
</evidence>
<evidence type="ECO:0000256" key="2">
    <source>
        <dbReference type="ARBA" id="ARBA00022771"/>
    </source>
</evidence>
<evidence type="ECO:0000313" key="8">
    <source>
        <dbReference type="Proteomes" id="UP000308549"/>
    </source>
</evidence>
<accession>A0A4U0UAK7</accession>
<feature type="region of interest" description="Disordered" evidence="5">
    <location>
        <begin position="94"/>
        <end position="320"/>
    </location>
</feature>
<feature type="compositionally biased region" description="Basic residues" evidence="5">
    <location>
        <begin position="1"/>
        <end position="10"/>
    </location>
</feature>
<feature type="region of interest" description="Disordered" evidence="5">
    <location>
        <begin position="1"/>
        <end position="32"/>
    </location>
</feature>
<dbReference type="PROSITE" id="PS51999">
    <property type="entry name" value="ZF_GRF"/>
    <property type="match status" value="1"/>
</dbReference>
<gene>
    <name evidence="7" type="ORF">B0A50_01810</name>
</gene>
<feature type="compositionally biased region" description="Gly residues" evidence="5">
    <location>
        <begin position="11"/>
        <end position="26"/>
    </location>
</feature>
<dbReference type="GO" id="GO:0008270">
    <property type="term" value="F:zinc ion binding"/>
    <property type="evidence" value="ECO:0007669"/>
    <property type="project" value="UniProtKB-KW"/>
</dbReference>
<feature type="domain" description="GRF-type" evidence="6">
    <location>
        <begin position="45"/>
        <end position="89"/>
    </location>
</feature>
<keyword evidence="8" id="KW-1185">Reference proteome</keyword>
<evidence type="ECO:0000256" key="3">
    <source>
        <dbReference type="ARBA" id="ARBA00022833"/>
    </source>
</evidence>
<evidence type="ECO:0000313" key="7">
    <source>
        <dbReference type="EMBL" id="TKA31732.1"/>
    </source>
</evidence>
<dbReference type="InterPro" id="IPR010666">
    <property type="entry name" value="Znf_GRF"/>
</dbReference>
<dbReference type="AlphaFoldDB" id="A0A4U0UAK7"/>
<evidence type="ECO:0000256" key="4">
    <source>
        <dbReference type="PROSITE-ProRule" id="PRU01343"/>
    </source>
</evidence>